<dbReference type="AlphaFoldDB" id="A0A517S837"/>
<proteinExistence type="predicted"/>
<dbReference type="InterPro" id="IPR001509">
    <property type="entry name" value="Epimerase_deHydtase"/>
</dbReference>
<name>A0A517S837_9PLAN</name>
<accession>A0A517S837</accession>
<dbReference type="Proteomes" id="UP000315700">
    <property type="component" value="Chromosome"/>
</dbReference>
<sequence>MTLSSDSLILVTGATGLVGSHVVARAQAEGLRVRALVRDQVRAESLRSRGVDVVEGELTDRNALARCAPGVTHVVHCAAKVGDWGPTEEYVAVNVGGLESLIEVVTKNGAIKRFVHISSLGVYPARDHYGSDESMPISAAGIDGYTRSKVEAEQLVRDRARNGRLPAIILRPGFIYGPGDRSVLPRLLERLRAGQFRYLGEKTQLMNNTFVDNLVDAIFLALNRDDLVGDVFNITDGRLVTKEEFVGTICDLAGIPRPQRGVRIRVAKAIAKVLETVWRWRGKTEAPILSQARIKFLGLNLDFCIDKAKRELAYNPRTDFQEAIAATMKAS</sequence>
<dbReference type="GO" id="GO:0004029">
    <property type="term" value="F:aldehyde dehydrogenase (NAD+) activity"/>
    <property type="evidence" value="ECO:0007669"/>
    <property type="project" value="TreeGrafter"/>
</dbReference>
<dbReference type="InterPro" id="IPR051783">
    <property type="entry name" value="NAD(P)-dependent_oxidoreduct"/>
</dbReference>
<dbReference type="GO" id="GO:0005737">
    <property type="term" value="C:cytoplasm"/>
    <property type="evidence" value="ECO:0007669"/>
    <property type="project" value="TreeGrafter"/>
</dbReference>
<organism evidence="2 3">
    <name type="scientific">Caulifigura coniformis</name>
    <dbReference type="NCBI Taxonomy" id="2527983"/>
    <lineage>
        <taxon>Bacteria</taxon>
        <taxon>Pseudomonadati</taxon>
        <taxon>Planctomycetota</taxon>
        <taxon>Planctomycetia</taxon>
        <taxon>Planctomycetales</taxon>
        <taxon>Planctomycetaceae</taxon>
        <taxon>Caulifigura</taxon>
    </lineage>
</organism>
<dbReference type="KEGG" id="ccos:Pan44_02720"/>
<keyword evidence="3" id="KW-1185">Reference proteome</keyword>
<evidence type="ECO:0000313" key="3">
    <source>
        <dbReference type="Proteomes" id="UP000315700"/>
    </source>
</evidence>
<dbReference type="Pfam" id="PF01370">
    <property type="entry name" value="Epimerase"/>
    <property type="match status" value="1"/>
</dbReference>
<dbReference type="PANTHER" id="PTHR48079">
    <property type="entry name" value="PROTEIN YEEZ"/>
    <property type="match status" value="1"/>
</dbReference>
<dbReference type="InterPro" id="IPR036291">
    <property type="entry name" value="NAD(P)-bd_dom_sf"/>
</dbReference>
<evidence type="ECO:0000313" key="2">
    <source>
        <dbReference type="EMBL" id="QDT52263.1"/>
    </source>
</evidence>
<dbReference type="InParanoid" id="A0A517S837"/>
<gene>
    <name evidence="2" type="ORF">Pan44_02720</name>
</gene>
<keyword evidence="2" id="KW-0413">Isomerase</keyword>
<evidence type="ECO:0000259" key="1">
    <source>
        <dbReference type="Pfam" id="PF01370"/>
    </source>
</evidence>
<dbReference type="EMBL" id="CP036271">
    <property type="protein sequence ID" value="QDT52263.1"/>
    <property type="molecule type" value="Genomic_DNA"/>
</dbReference>
<dbReference type="Gene3D" id="3.40.50.720">
    <property type="entry name" value="NAD(P)-binding Rossmann-like Domain"/>
    <property type="match status" value="1"/>
</dbReference>
<dbReference type="OrthoDB" id="240982at2"/>
<dbReference type="RefSeq" id="WP_145026523.1">
    <property type="nucleotide sequence ID" value="NZ_CP036271.1"/>
</dbReference>
<protein>
    <submittedName>
        <fullName evidence="2">3 beta-hydroxysteroid dehydrogenase/Delta 5--&gt;4-isomerase</fullName>
    </submittedName>
</protein>
<dbReference type="PANTHER" id="PTHR48079:SF6">
    <property type="entry name" value="NAD(P)-BINDING DOMAIN-CONTAINING PROTEIN-RELATED"/>
    <property type="match status" value="1"/>
</dbReference>
<dbReference type="SUPFAM" id="SSF51735">
    <property type="entry name" value="NAD(P)-binding Rossmann-fold domains"/>
    <property type="match status" value="1"/>
</dbReference>
<dbReference type="GO" id="GO:0016853">
    <property type="term" value="F:isomerase activity"/>
    <property type="evidence" value="ECO:0007669"/>
    <property type="project" value="UniProtKB-KW"/>
</dbReference>
<feature type="domain" description="NAD-dependent epimerase/dehydratase" evidence="1">
    <location>
        <begin position="9"/>
        <end position="234"/>
    </location>
</feature>
<reference evidence="2 3" key="1">
    <citation type="submission" date="2019-02" db="EMBL/GenBank/DDBJ databases">
        <title>Deep-cultivation of Planctomycetes and their phenomic and genomic characterization uncovers novel biology.</title>
        <authorList>
            <person name="Wiegand S."/>
            <person name="Jogler M."/>
            <person name="Boedeker C."/>
            <person name="Pinto D."/>
            <person name="Vollmers J."/>
            <person name="Rivas-Marin E."/>
            <person name="Kohn T."/>
            <person name="Peeters S.H."/>
            <person name="Heuer A."/>
            <person name="Rast P."/>
            <person name="Oberbeckmann S."/>
            <person name="Bunk B."/>
            <person name="Jeske O."/>
            <person name="Meyerdierks A."/>
            <person name="Storesund J.E."/>
            <person name="Kallscheuer N."/>
            <person name="Luecker S."/>
            <person name="Lage O.M."/>
            <person name="Pohl T."/>
            <person name="Merkel B.J."/>
            <person name="Hornburger P."/>
            <person name="Mueller R.-W."/>
            <person name="Bruemmer F."/>
            <person name="Labrenz M."/>
            <person name="Spormann A.M."/>
            <person name="Op den Camp H."/>
            <person name="Overmann J."/>
            <person name="Amann R."/>
            <person name="Jetten M.S.M."/>
            <person name="Mascher T."/>
            <person name="Medema M.H."/>
            <person name="Devos D.P."/>
            <person name="Kaster A.-K."/>
            <person name="Ovreas L."/>
            <person name="Rohde M."/>
            <person name="Galperin M.Y."/>
            <person name="Jogler C."/>
        </authorList>
    </citation>
    <scope>NUCLEOTIDE SEQUENCE [LARGE SCALE GENOMIC DNA]</scope>
    <source>
        <strain evidence="2 3">Pan44</strain>
    </source>
</reference>